<evidence type="ECO:0000313" key="2">
    <source>
        <dbReference type="Proteomes" id="UP001631969"/>
    </source>
</evidence>
<keyword evidence="2" id="KW-1185">Reference proteome</keyword>
<accession>A0ACC7P3P7</accession>
<protein>
    <submittedName>
        <fullName evidence="1">AraC family transcriptional regulator</fullName>
    </submittedName>
</protein>
<sequence length="275" mass="31937">MDHNIFVVLTDTELKLPFFVTSAGGWEHQDNMLREGGFPDFQWIQCISGEGILETEGKRFAVSAGQGMLLYPNRKHHYYAVREPWATRWISFNGVQAEGMLASLKMNASAVLQLSHPDIVLQKLLEANELLQSKDPSRYIRCSALIYAIVLDLFMYSSTPDMRSRTEHYEQLMPALSYIDEHFMEPLTLETLSSQLRISPQYTCHLFQKSFGLRPFEYINRFRLRRAKELLLRHPEVDVKDIARAVGYEHASYFIKLFKQQEGVTPSAFRKVHRQ</sequence>
<dbReference type="EMBL" id="JBJURJ010000021">
    <property type="protein sequence ID" value="MFM9331686.1"/>
    <property type="molecule type" value="Genomic_DNA"/>
</dbReference>
<dbReference type="Proteomes" id="UP001631969">
    <property type="component" value="Unassembled WGS sequence"/>
</dbReference>
<organism evidence="1 2">
    <name type="scientific">Paenibacillus mesotrionivorans</name>
    <dbReference type="NCBI Taxonomy" id="3160968"/>
    <lineage>
        <taxon>Bacteria</taxon>
        <taxon>Bacillati</taxon>
        <taxon>Bacillota</taxon>
        <taxon>Bacilli</taxon>
        <taxon>Bacillales</taxon>
        <taxon>Paenibacillaceae</taxon>
        <taxon>Paenibacillus</taxon>
    </lineage>
</organism>
<proteinExistence type="predicted"/>
<comment type="caution">
    <text evidence="1">The sequence shown here is derived from an EMBL/GenBank/DDBJ whole genome shotgun (WGS) entry which is preliminary data.</text>
</comment>
<evidence type="ECO:0000313" key="1">
    <source>
        <dbReference type="EMBL" id="MFM9331686.1"/>
    </source>
</evidence>
<name>A0ACC7P3P7_9BACL</name>
<gene>
    <name evidence="1" type="ORF">ACI1P1_25640</name>
</gene>
<reference evidence="1" key="1">
    <citation type="submission" date="2024-12" db="EMBL/GenBank/DDBJ databases">
        <authorList>
            <person name="Wu N."/>
        </authorList>
    </citation>
    <scope>NUCLEOTIDE SEQUENCE</scope>
    <source>
        <strain evidence="1">P15</strain>
    </source>
</reference>